<sequence length="116" mass="13113">MMVMVDSEPDREAKLAEIVAKIRHILVGDDPQDIAEAVPPEPQKPVVTWISVARAHRLTLLANHVFGDEDKACIWLTEPQERFGGKSLMQLAENPAVADHIEEALRRIHEEQIFKD</sequence>
<comment type="caution">
    <text evidence="2">The sequence shown here is derived from an EMBL/GenBank/DDBJ whole genome shotgun (WGS) entry which is preliminary data.</text>
</comment>
<dbReference type="Proteomes" id="UP000251075">
    <property type="component" value="Unassembled WGS sequence"/>
</dbReference>
<gene>
    <name evidence="2" type="ORF">CU669_16700</name>
</gene>
<dbReference type="InterPro" id="IPR024467">
    <property type="entry name" value="Xre/MbcA/ParS-like_toxin-bd"/>
</dbReference>
<evidence type="ECO:0000313" key="3">
    <source>
        <dbReference type="Proteomes" id="UP000251075"/>
    </source>
</evidence>
<evidence type="ECO:0000259" key="1">
    <source>
        <dbReference type="Pfam" id="PF09722"/>
    </source>
</evidence>
<dbReference type="RefSeq" id="WP_112146734.1">
    <property type="nucleotide sequence ID" value="NZ_PGTO01000017.1"/>
</dbReference>
<dbReference type="EMBL" id="PGTO01000017">
    <property type="protein sequence ID" value="RAU20728.1"/>
    <property type="molecule type" value="Genomic_DNA"/>
</dbReference>
<dbReference type="OrthoDB" id="5918037at2"/>
<evidence type="ECO:0000313" key="2">
    <source>
        <dbReference type="EMBL" id="RAU20728.1"/>
    </source>
</evidence>
<reference evidence="2 3" key="1">
    <citation type="submission" date="2017-11" db="EMBL/GenBank/DDBJ databases">
        <title>Draft genome sequence of magnetotactic bacterium Magnetospirillum kuznetsovii LBB-42.</title>
        <authorList>
            <person name="Grouzdev D.S."/>
            <person name="Rysina M.S."/>
            <person name="Baslerov R.V."/>
            <person name="Koziaeva V."/>
        </authorList>
    </citation>
    <scope>NUCLEOTIDE SEQUENCE [LARGE SCALE GENOMIC DNA]</scope>
    <source>
        <strain evidence="2 3">LBB-42</strain>
    </source>
</reference>
<accession>A0A364NUH7</accession>
<dbReference type="Pfam" id="PF09722">
    <property type="entry name" value="Xre_MbcA_ParS_C"/>
    <property type="match status" value="1"/>
</dbReference>
<proteinExistence type="predicted"/>
<protein>
    <recommendedName>
        <fullName evidence="1">Antitoxin Xre/MbcA/ParS-like toxin-binding domain-containing protein</fullName>
    </recommendedName>
</protein>
<organism evidence="2 3">
    <name type="scientific">Paramagnetospirillum kuznetsovii</name>
    <dbReference type="NCBI Taxonomy" id="2053833"/>
    <lineage>
        <taxon>Bacteria</taxon>
        <taxon>Pseudomonadati</taxon>
        <taxon>Pseudomonadota</taxon>
        <taxon>Alphaproteobacteria</taxon>
        <taxon>Rhodospirillales</taxon>
        <taxon>Magnetospirillaceae</taxon>
        <taxon>Paramagnetospirillum</taxon>
    </lineage>
</organism>
<name>A0A364NUH7_9PROT</name>
<dbReference type="AlphaFoldDB" id="A0A364NUH7"/>
<feature type="domain" description="Antitoxin Xre/MbcA/ParS-like toxin-binding" evidence="1">
    <location>
        <begin position="62"/>
        <end position="108"/>
    </location>
</feature>
<keyword evidence="3" id="KW-1185">Reference proteome</keyword>